<protein>
    <submittedName>
        <fullName evidence="13">Porin</fullName>
    </submittedName>
</protein>
<evidence type="ECO:0000256" key="1">
    <source>
        <dbReference type="ARBA" id="ARBA00004571"/>
    </source>
</evidence>
<keyword evidence="3" id="KW-0813">Transport</keyword>
<keyword evidence="6" id="KW-0732">Signal</keyword>
<dbReference type="Gene3D" id="2.40.160.10">
    <property type="entry name" value="Porin"/>
    <property type="match status" value="1"/>
</dbReference>
<dbReference type="InterPro" id="IPR033900">
    <property type="entry name" value="Gram_neg_porin_domain"/>
</dbReference>
<keyword evidence="5" id="KW-0812">Transmembrane</keyword>
<accession>A0A1A9NA57</accession>
<evidence type="ECO:0000256" key="10">
    <source>
        <dbReference type="ARBA" id="ARBA00023237"/>
    </source>
</evidence>
<dbReference type="GO" id="GO:0006811">
    <property type="term" value="P:monoatomic ion transport"/>
    <property type="evidence" value="ECO:0007669"/>
    <property type="project" value="UniProtKB-KW"/>
</dbReference>
<name>A0A1A9NA57_9BURK</name>
<reference evidence="14 15" key="1">
    <citation type="submission" date="2016-04" db="EMBL/GenBank/DDBJ databases">
        <title>Reclassification of Paraburkholderia panaciterrae (Farh et al. 2015) Dobritsa &amp; Samadpour 2016 as a later homotypic synonym of Paraburkholderia ginsengiterrae (Farh et al. 2015) Dobritsa &amp; Samadpour 2016.</title>
        <authorList>
            <person name="Dobritsa A.P."/>
            <person name="Kutumbaka K."/>
            <person name="Samadpour M."/>
        </authorList>
    </citation>
    <scope>NUCLEOTIDE SEQUENCE [LARGE SCALE GENOMIC DNA]</scope>
    <source>
        <strain evidence="13 15">DCY85</strain>
        <strain evidence="12 14">DCY85-1</strain>
    </source>
</reference>
<dbReference type="GO" id="GO:0009279">
    <property type="term" value="C:cell outer membrane"/>
    <property type="evidence" value="ECO:0007669"/>
    <property type="project" value="UniProtKB-SubCell"/>
</dbReference>
<evidence type="ECO:0000313" key="14">
    <source>
        <dbReference type="Proteomes" id="UP000077961"/>
    </source>
</evidence>
<dbReference type="Pfam" id="PF13609">
    <property type="entry name" value="Porin_4"/>
    <property type="match status" value="1"/>
</dbReference>
<dbReference type="GO" id="GO:0015288">
    <property type="term" value="F:porin activity"/>
    <property type="evidence" value="ECO:0007669"/>
    <property type="project" value="UniProtKB-KW"/>
</dbReference>
<evidence type="ECO:0000256" key="2">
    <source>
        <dbReference type="ARBA" id="ARBA00011233"/>
    </source>
</evidence>
<dbReference type="SUPFAM" id="SSF56935">
    <property type="entry name" value="Porins"/>
    <property type="match status" value="1"/>
</dbReference>
<evidence type="ECO:0000256" key="6">
    <source>
        <dbReference type="ARBA" id="ARBA00022729"/>
    </source>
</evidence>
<dbReference type="EMBL" id="LXKA01000209">
    <property type="protein sequence ID" value="OAJ61636.1"/>
    <property type="molecule type" value="Genomic_DNA"/>
</dbReference>
<evidence type="ECO:0000256" key="5">
    <source>
        <dbReference type="ARBA" id="ARBA00022692"/>
    </source>
</evidence>
<dbReference type="EMBL" id="LXJZ01000186">
    <property type="protein sequence ID" value="OAJ56553.1"/>
    <property type="molecule type" value="Genomic_DNA"/>
</dbReference>
<evidence type="ECO:0000259" key="11">
    <source>
        <dbReference type="Pfam" id="PF13609"/>
    </source>
</evidence>
<evidence type="ECO:0000256" key="8">
    <source>
        <dbReference type="ARBA" id="ARBA00023114"/>
    </source>
</evidence>
<keyword evidence="14" id="KW-1185">Reference proteome</keyword>
<dbReference type="STRING" id="1462993.A6V36_33655"/>
<keyword evidence="4" id="KW-1134">Transmembrane beta strand</keyword>
<comment type="subcellular location">
    <subcellularLocation>
        <location evidence="1">Cell outer membrane</location>
        <topology evidence="1">Multi-pass membrane protein</topology>
    </subcellularLocation>
</comment>
<dbReference type="AlphaFoldDB" id="A0A1A9NA57"/>
<evidence type="ECO:0000256" key="4">
    <source>
        <dbReference type="ARBA" id="ARBA00022452"/>
    </source>
</evidence>
<dbReference type="CDD" id="cd00342">
    <property type="entry name" value="gram_neg_porins"/>
    <property type="match status" value="1"/>
</dbReference>
<evidence type="ECO:0000256" key="9">
    <source>
        <dbReference type="ARBA" id="ARBA00023136"/>
    </source>
</evidence>
<evidence type="ECO:0000313" key="15">
    <source>
        <dbReference type="Proteomes" id="UP000078116"/>
    </source>
</evidence>
<proteinExistence type="predicted"/>
<organism evidence="13 15">
    <name type="scientific">Paraburkholderia ginsengiterrae</name>
    <dbReference type="NCBI Taxonomy" id="1462993"/>
    <lineage>
        <taxon>Bacteria</taxon>
        <taxon>Pseudomonadati</taxon>
        <taxon>Pseudomonadota</taxon>
        <taxon>Betaproteobacteria</taxon>
        <taxon>Burkholderiales</taxon>
        <taxon>Burkholderiaceae</taxon>
        <taxon>Paraburkholderia</taxon>
    </lineage>
</organism>
<dbReference type="PANTHER" id="PTHR34501">
    <property type="entry name" value="PROTEIN YDDL-RELATED"/>
    <property type="match status" value="1"/>
</dbReference>
<evidence type="ECO:0000256" key="7">
    <source>
        <dbReference type="ARBA" id="ARBA00023065"/>
    </source>
</evidence>
<dbReference type="InterPro" id="IPR023614">
    <property type="entry name" value="Porin_dom_sf"/>
</dbReference>
<dbReference type="Proteomes" id="UP000078116">
    <property type="component" value="Unassembled WGS sequence"/>
</dbReference>
<evidence type="ECO:0000313" key="12">
    <source>
        <dbReference type="EMBL" id="OAJ56553.1"/>
    </source>
</evidence>
<comment type="caution">
    <text evidence="13">The sequence shown here is derived from an EMBL/GenBank/DDBJ whole genome shotgun (WGS) entry which is preliminary data.</text>
</comment>
<dbReference type="PANTHER" id="PTHR34501:SF9">
    <property type="entry name" value="MAJOR OUTER MEMBRANE PROTEIN P.IA"/>
    <property type="match status" value="1"/>
</dbReference>
<evidence type="ECO:0000256" key="3">
    <source>
        <dbReference type="ARBA" id="ARBA00022448"/>
    </source>
</evidence>
<gene>
    <name evidence="12" type="ORF">A6V36_33655</name>
    <name evidence="13" type="ORF">A6V37_24920</name>
</gene>
<dbReference type="InterPro" id="IPR050298">
    <property type="entry name" value="Gram-neg_bact_OMP"/>
</dbReference>
<evidence type="ECO:0000313" key="13">
    <source>
        <dbReference type="EMBL" id="OAJ61636.1"/>
    </source>
</evidence>
<keyword evidence="9" id="KW-0472">Membrane</keyword>
<comment type="subunit">
    <text evidence="2">Homotrimer.</text>
</comment>
<keyword evidence="7" id="KW-0406">Ion transport</keyword>
<keyword evidence="8" id="KW-0626">Porin</keyword>
<dbReference type="GO" id="GO:0046930">
    <property type="term" value="C:pore complex"/>
    <property type="evidence" value="ECO:0007669"/>
    <property type="project" value="UniProtKB-KW"/>
</dbReference>
<keyword evidence="10" id="KW-0998">Cell outer membrane</keyword>
<dbReference type="Proteomes" id="UP000077961">
    <property type="component" value="Unassembled WGS sequence"/>
</dbReference>
<feature type="domain" description="Porin" evidence="11">
    <location>
        <begin position="3"/>
        <end position="283"/>
    </location>
</feature>
<sequence>MLGSEDIGGGYKVTFKLESGFSPTTGGGNFAVPFPNDTNALFDRGAVVGITAPWGKVLMGRNWSPFFDGISAGDATGFMNFGSLANAVFQNSSNVNPKLGLAGIASGANSPANGGLLYTWVNNSVKYMLPDNTYGLSGGALYSFGGTAGSFANKQTWSANLNWTNGTLGFTSAYFDARDPTGVTNNPWLRALSVGVSYVIGPVKTGFDFAKFRNPTTGADQNYYYLGAAWQASPVWRFTADWMYLQDLQNSAAGAQLYKVGAQYSLSKRTTLYADIGYSMNKAQGILGAGSDTVVLSSPATIGRNQIAIGAGLRTLF</sequence>